<comment type="caution">
    <text evidence="1">The sequence shown here is derived from an EMBL/GenBank/DDBJ whole genome shotgun (WGS) entry which is preliminary data.</text>
</comment>
<proteinExistence type="predicted"/>
<evidence type="ECO:0000313" key="2">
    <source>
        <dbReference type="Proteomes" id="UP001064048"/>
    </source>
</evidence>
<name>A0ACC0KRK6_CHOFU</name>
<reference evidence="1 2" key="1">
    <citation type="journal article" date="2022" name="Genome Biol. Evol.">
        <title>The Spruce Budworm Genome: Reconstructing the Evolutionary History of Antifreeze Proteins.</title>
        <authorList>
            <person name="Beliveau C."/>
            <person name="Gagne P."/>
            <person name="Picq S."/>
            <person name="Vernygora O."/>
            <person name="Keeling C.I."/>
            <person name="Pinkney K."/>
            <person name="Doucet D."/>
            <person name="Wen F."/>
            <person name="Johnston J.S."/>
            <person name="Maaroufi H."/>
            <person name="Boyle B."/>
            <person name="Laroche J."/>
            <person name="Dewar K."/>
            <person name="Juretic N."/>
            <person name="Blackburn G."/>
            <person name="Nisole A."/>
            <person name="Brunet B."/>
            <person name="Brandao M."/>
            <person name="Lumley L."/>
            <person name="Duan J."/>
            <person name="Quan G."/>
            <person name="Lucarotti C.J."/>
            <person name="Roe A.D."/>
            <person name="Sperling F.A.H."/>
            <person name="Levesque R.C."/>
            <person name="Cusson M."/>
        </authorList>
    </citation>
    <scope>NUCLEOTIDE SEQUENCE [LARGE SCALE GENOMIC DNA]</scope>
    <source>
        <strain evidence="1">Glfc:IPQL:Cfum</strain>
    </source>
</reference>
<gene>
    <name evidence="1" type="ORF">MSG28_011256</name>
</gene>
<evidence type="ECO:0000313" key="1">
    <source>
        <dbReference type="EMBL" id="KAI8438940.1"/>
    </source>
</evidence>
<organism evidence="1 2">
    <name type="scientific">Choristoneura fumiferana</name>
    <name type="common">Spruce budworm moth</name>
    <name type="synonym">Archips fumiferana</name>
    <dbReference type="NCBI Taxonomy" id="7141"/>
    <lineage>
        <taxon>Eukaryota</taxon>
        <taxon>Metazoa</taxon>
        <taxon>Ecdysozoa</taxon>
        <taxon>Arthropoda</taxon>
        <taxon>Hexapoda</taxon>
        <taxon>Insecta</taxon>
        <taxon>Pterygota</taxon>
        <taxon>Neoptera</taxon>
        <taxon>Endopterygota</taxon>
        <taxon>Lepidoptera</taxon>
        <taxon>Glossata</taxon>
        <taxon>Ditrysia</taxon>
        <taxon>Tortricoidea</taxon>
        <taxon>Tortricidae</taxon>
        <taxon>Tortricinae</taxon>
        <taxon>Choristoneura</taxon>
    </lineage>
</organism>
<dbReference type="Proteomes" id="UP001064048">
    <property type="component" value="Chromosome 18"/>
</dbReference>
<keyword evidence="2" id="KW-1185">Reference proteome</keyword>
<protein>
    <submittedName>
        <fullName evidence="1">Uncharacterized protein</fullName>
    </submittedName>
</protein>
<dbReference type="EMBL" id="CM046118">
    <property type="protein sequence ID" value="KAI8438940.1"/>
    <property type="molecule type" value="Genomic_DNA"/>
</dbReference>
<sequence length="309" mass="34136">MADEPQIIIACRVVYDVISTLVRLIFEIILAVYNWIVAPAPKDVTGEIILITGAGHGMGREVALRFAKLGATIVCVDINPAGNQETVDMIKKAKGVAHSYEADVTDRAAVFKLAERVTMEVGDVTILMNNAGIMPCKPLLRWSEKEIRSTMDINVNGNLWMLQAFLPSMLERNYGHIVAMSSVAGLMPVPNLVPYCGSKYAVRGIMDTLALELQSEKRDASGLKFTTICPYIVNTGLCHKPKTRFKSLMKVVETDVAADTIVDAVRREYREISIPGDLHYLIRYLLWTLPFPVTSIVNEFLGAGVDPHD</sequence>
<accession>A0ACC0KRK6</accession>